<evidence type="ECO:0000313" key="2">
    <source>
        <dbReference type="EnsemblPlants" id="TraesCS6A02G090800.1"/>
    </source>
</evidence>
<proteinExistence type="predicted"/>
<reference evidence="2" key="1">
    <citation type="submission" date="2018-08" db="EMBL/GenBank/DDBJ databases">
        <authorList>
            <person name="Rossello M."/>
        </authorList>
    </citation>
    <scope>NUCLEOTIDE SEQUENCE [LARGE SCALE GENOMIC DNA]</scope>
    <source>
        <strain evidence="2">cv. Chinese Spring</strain>
    </source>
</reference>
<protein>
    <submittedName>
        <fullName evidence="2">Uncharacterized protein</fullName>
    </submittedName>
</protein>
<name>A0A3B6NLC4_WHEAT</name>
<keyword evidence="3" id="KW-1185">Reference proteome</keyword>
<accession>A0A3B6NLC4</accession>
<dbReference type="OrthoDB" id="1717827at2759"/>
<dbReference type="SMR" id="A0A3B6NLC4"/>
<sequence length="253" mass="28593">MPARACTYFLYPISTVSEQCKGREVDPSFFEKHAGLVYPRLALGHGDECDGLGPNSSRAHTQEMQDWPIKKEASHHEQQSLILRLRSLLATHPYLSLGLHLLLAKLTASARVWNFFLFTPRSWSVGFLLIYSKIKIRESRAVAAEARRRISLAPARLAHELAQPQAESVVPERRGLEPSWVPLYKRISKVSHGRPPGIVAAEMDEWLRQRLRLSQDQVLAYVRELTKFKKNEGALEVPSPSPKSLPFAGSMLH</sequence>
<organism evidence="2">
    <name type="scientific">Triticum aestivum</name>
    <name type="common">Wheat</name>
    <dbReference type="NCBI Taxonomy" id="4565"/>
    <lineage>
        <taxon>Eukaryota</taxon>
        <taxon>Viridiplantae</taxon>
        <taxon>Streptophyta</taxon>
        <taxon>Embryophyta</taxon>
        <taxon>Tracheophyta</taxon>
        <taxon>Spermatophyta</taxon>
        <taxon>Magnoliopsida</taxon>
        <taxon>Liliopsida</taxon>
        <taxon>Poales</taxon>
        <taxon>Poaceae</taxon>
        <taxon>BOP clade</taxon>
        <taxon>Pooideae</taxon>
        <taxon>Triticodae</taxon>
        <taxon>Triticeae</taxon>
        <taxon>Triticinae</taxon>
        <taxon>Triticum</taxon>
    </lineage>
</organism>
<dbReference type="Gramene" id="TraesCS6A02G090800.1">
    <property type="protein sequence ID" value="TraesCS6A02G090800.1"/>
    <property type="gene ID" value="TraesCS6A02G090800"/>
</dbReference>
<dbReference type="Gramene" id="TraesCS6A03G0207800.1">
    <property type="protein sequence ID" value="TraesCS6A03G0207800.1.CDS"/>
    <property type="gene ID" value="TraesCS6A03G0207800"/>
</dbReference>
<evidence type="ECO:0000256" key="1">
    <source>
        <dbReference type="SAM" id="MobiDB-lite"/>
    </source>
</evidence>
<dbReference type="AlphaFoldDB" id="A0A3B6NLC4"/>
<dbReference type="EnsemblPlants" id="TraesCS6A02G090800.1">
    <property type="protein sequence ID" value="TraesCS6A02G090800.1"/>
    <property type="gene ID" value="TraesCS6A02G090800"/>
</dbReference>
<evidence type="ECO:0000313" key="3">
    <source>
        <dbReference type="Proteomes" id="UP000019116"/>
    </source>
</evidence>
<reference evidence="2" key="2">
    <citation type="submission" date="2018-10" db="UniProtKB">
        <authorList>
            <consortium name="EnsemblPlants"/>
        </authorList>
    </citation>
    <scope>IDENTIFICATION</scope>
</reference>
<feature type="region of interest" description="Disordered" evidence="1">
    <location>
        <begin position="234"/>
        <end position="253"/>
    </location>
</feature>
<dbReference type="Proteomes" id="UP000019116">
    <property type="component" value="Chromosome 6A"/>
</dbReference>
<gene>
    <name evidence="2" type="primary">LOC123136063</name>
</gene>